<dbReference type="SUPFAM" id="SSF55486">
    <property type="entry name" value="Metalloproteases ('zincins'), catalytic domain"/>
    <property type="match status" value="1"/>
</dbReference>
<dbReference type="Proteomes" id="UP001204439">
    <property type="component" value="Unassembled WGS sequence"/>
</dbReference>
<dbReference type="Gene3D" id="3.40.390.10">
    <property type="entry name" value="Collagenase (Catalytic Domain)"/>
    <property type="match status" value="1"/>
</dbReference>
<dbReference type="InterPro" id="IPR024079">
    <property type="entry name" value="MetalloPept_cat_dom_sf"/>
</dbReference>
<evidence type="ECO:0000313" key="2">
    <source>
        <dbReference type="Proteomes" id="UP001204439"/>
    </source>
</evidence>
<proteinExistence type="predicted"/>
<reference evidence="1 2" key="1">
    <citation type="submission" date="2023-11" db="EMBL/GenBank/DDBJ databases">
        <title>First isolation, identification, and characterization of non-pathogenic Epilithonimonas ginsengisoli isolated from diseased farmed rainbow trout (Oncorhynchus mykiss) in Chile.</title>
        <authorList>
            <person name="Miranda C.D."/>
            <person name="Irgang R."/>
            <person name="Concha C."/>
            <person name="Rojas R."/>
            <person name="Avendano R."/>
        </authorList>
    </citation>
    <scope>NUCLEOTIDE SEQUENCE [LARGE SCALE GENOMIC DNA]</scope>
    <source>
        <strain evidence="1 2">FP99</strain>
    </source>
</reference>
<dbReference type="RefSeq" id="WP_063968720.1">
    <property type="nucleotide sequence ID" value="NZ_JAMXLT020000012.1"/>
</dbReference>
<keyword evidence="2" id="KW-1185">Reference proteome</keyword>
<sequence>MSRTRIVKGTYTKISAKGHNMYSNESIVSTATGQITENGIDEGIFFGNPNNPPSSQIKAKCLVEFRPHGNWKGEFGFDWIRTGDTGLAGDKHWIKDILGKHYEDSSRTVIVSDTNSWTNFFKKSPAMYSKLLNSFKNLQINWKSKKGNPYHYHVPVVAIIPNENIAKLSLKIDVQETPKKLEIKPQKENTGLVLNKTEIPIKNGKYNLYNFLTIKATKPLKDNVLIDVLADNEICGQVKVLANDSTHIKKINVVIVPVKTKLTAVPKIGKMASGGDAFFRQNLIQSLIKPNIRYLIKPLDLTRSVTFKNRYSRNGVIYDDSGILDRSFIEMLKHLDNEFEKAYPKRYTNYYKLYFIPDEYPDPLDPRYLTYGFSNLNTKHGVFFDQHNRSTIAHETFHAMGLPHTFDGIEKSAEYSYKAQQTDNIMDYCHWSFDINGRPRTPVEGKILFGWQWHALNNPIKLK</sequence>
<name>A0ABU4JH10_9FLAO</name>
<organism evidence="1 2">
    <name type="scientific">Epilithonimonas ginsengisoli</name>
    <dbReference type="NCBI Taxonomy" id="1245592"/>
    <lineage>
        <taxon>Bacteria</taxon>
        <taxon>Pseudomonadati</taxon>
        <taxon>Bacteroidota</taxon>
        <taxon>Flavobacteriia</taxon>
        <taxon>Flavobacteriales</taxon>
        <taxon>Weeksellaceae</taxon>
        <taxon>Chryseobacterium group</taxon>
        <taxon>Epilithonimonas</taxon>
    </lineage>
</organism>
<comment type="caution">
    <text evidence="1">The sequence shown here is derived from an EMBL/GenBank/DDBJ whole genome shotgun (WGS) entry which is preliminary data.</text>
</comment>
<accession>A0ABU4JH10</accession>
<gene>
    <name evidence="1" type="ORF">NG800_008455</name>
</gene>
<protein>
    <submittedName>
        <fullName evidence="1">Uncharacterized protein</fullName>
    </submittedName>
</protein>
<dbReference type="EMBL" id="JAMXLT020000012">
    <property type="protein sequence ID" value="MDW8548940.1"/>
    <property type="molecule type" value="Genomic_DNA"/>
</dbReference>
<evidence type="ECO:0000313" key="1">
    <source>
        <dbReference type="EMBL" id="MDW8548940.1"/>
    </source>
</evidence>